<evidence type="ECO:0000259" key="7">
    <source>
        <dbReference type="Pfam" id="PF00482"/>
    </source>
</evidence>
<keyword evidence="9" id="KW-1185">Reference proteome</keyword>
<feature type="transmembrane region" description="Helical" evidence="6">
    <location>
        <begin position="139"/>
        <end position="161"/>
    </location>
</feature>
<organism evidence="8 9">
    <name type="scientific">Aquipuribacter nitratireducens</name>
    <dbReference type="NCBI Taxonomy" id="650104"/>
    <lineage>
        <taxon>Bacteria</taxon>
        <taxon>Bacillati</taxon>
        <taxon>Actinomycetota</taxon>
        <taxon>Actinomycetes</taxon>
        <taxon>Micrococcales</taxon>
        <taxon>Intrasporangiaceae</taxon>
        <taxon>Aquipuribacter</taxon>
    </lineage>
</organism>
<keyword evidence="2" id="KW-1003">Cell membrane</keyword>
<evidence type="ECO:0000313" key="8">
    <source>
        <dbReference type="EMBL" id="MFC5382276.1"/>
    </source>
</evidence>
<dbReference type="PANTHER" id="PTHR35007">
    <property type="entry name" value="INTEGRAL MEMBRANE PROTEIN-RELATED"/>
    <property type="match status" value="1"/>
</dbReference>
<keyword evidence="5 6" id="KW-0472">Membrane</keyword>
<dbReference type="RefSeq" id="WP_340271230.1">
    <property type="nucleotide sequence ID" value="NZ_JBBEOG010000010.1"/>
</dbReference>
<feature type="domain" description="Type II secretion system protein GspF" evidence="7">
    <location>
        <begin position="176"/>
        <end position="301"/>
    </location>
</feature>
<sequence length="315" mass="33657">MNPADPTVVLGTLAVFVGLLVAGASLAVGYDPRRTQVRRSLEAVGSASAGRPNQRERELQVPFADRVLSPALGAVTGLGRRLTPSAQTARIRRRLDLAGNPPTWSLDRVASVRVLLTVIAVTVSLLLASVFDLGPARTLLGLLVLGGLAWSTPSLIVYQLAYDRSHRILRELPDALDLLTISVESGLGFDAALARVSRNLEGPLGQELARVLQEMQIGTGRMDALRAMADRTDVPDLRSFVAAMVQADAYGVPVAGVLRVQAEDMRVKRSQRAEEEAQKVPVKVLFPLIFGILPALFVVIIGPAAIQAVPSFLGL</sequence>
<gene>
    <name evidence="8" type="ORF">ACFPJ6_16030</name>
</gene>
<dbReference type="Pfam" id="PF00482">
    <property type="entry name" value="T2SSF"/>
    <property type="match status" value="1"/>
</dbReference>
<evidence type="ECO:0000256" key="3">
    <source>
        <dbReference type="ARBA" id="ARBA00022692"/>
    </source>
</evidence>
<accession>A0ABW0GTN3</accession>
<evidence type="ECO:0000256" key="2">
    <source>
        <dbReference type="ARBA" id="ARBA00022475"/>
    </source>
</evidence>
<protein>
    <submittedName>
        <fullName evidence="8">Type II secretion system F family protein</fullName>
    </submittedName>
</protein>
<evidence type="ECO:0000256" key="5">
    <source>
        <dbReference type="ARBA" id="ARBA00023136"/>
    </source>
</evidence>
<dbReference type="Proteomes" id="UP001596122">
    <property type="component" value="Unassembled WGS sequence"/>
</dbReference>
<feature type="transmembrane region" description="Helical" evidence="6">
    <location>
        <begin position="6"/>
        <end position="30"/>
    </location>
</feature>
<name>A0ABW0GTN3_9MICO</name>
<proteinExistence type="predicted"/>
<evidence type="ECO:0000256" key="4">
    <source>
        <dbReference type="ARBA" id="ARBA00022989"/>
    </source>
</evidence>
<keyword evidence="3 6" id="KW-0812">Transmembrane</keyword>
<evidence type="ECO:0000313" key="9">
    <source>
        <dbReference type="Proteomes" id="UP001596122"/>
    </source>
</evidence>
<evidence type="ECO:0000256" key="1">
    <source>
        <dbReference type="ARBA" id="ARBA00004651"/>
    </source>
</evidence>
<comment type="caution">
    <text evidence="8">The sequence shown here is derived from an EMBL/GenBank/DDBJ whole genome shotgun (WGS) entry which is preliminary data.</text>
</comment>
<evidence type="ECO:0000256" key="6">
    <source>
        <dbReference type="SAM" id="Phobius"/>
    </source>
</evidence>
<feature type="transmembrane region" description="Helical" evidence="6">
    <location>
        <begin position="284"/>
        <end position="306"/>
    </location>
</feature>
<comment type="subcellular location">
    <subcellularLocation>
        <location evidence="1">Cell membrane</location>
        <topology evidence="1">Multi-pass membrane protein</topology>
    </subcellularLocation>
</comment>
<keyword evidence="4 6" id="KW-1133">Transmembrane helix</keyword>
<dbReference type="EMBL" id="JBHSLD010000015">
    <property type="protein sequence ID" value="MFC5382276.1"/>
    <property type="molecule type" value="Genomic_DNA"/>
</dbReference>
<feature type="transmembrane region" description="Helical" evidence="6">
    <location>
        <begin position="114"/>
        <end position="133"/>
    </location>
</feature>
<reference evidence="9" key="1">
    <citation type="journal article" date="2019" name="Int. J. Syst. Evol. Microbiol.">
        <title>The Global Catalogue of Microorganisms (GCM) 10K type strain sequencing project: providing services to taxonomists for standard genome sequencing and annotation.</title>
        <authorList>
            <consortium name="The Broad Institute Genomics Platform"/>
            <consortium name="The Broad Institute Genome Sequencing Center for Infectious Disease"/>
            <person name="Wu L."/>
            <person name="Ma J."/>
        </authorList>
    </citation>
    <scope>NUCLEOTIDE SEQUENCE [LARGE SCALE GENOMIC DNA]</scope>
    <source>
        <strain evidence="9">CCUG 43114</strain>
    </source>
</reference>
<dbReference type="PANTHER" id="PTHR35007:SF2">
    <property type="entry name" value="PILUS ASSEMBLE PROTEIN"/>
    <property type="match status" value="1"/>
</dbReference>
<dbReference type="InterPro" id="IPR018076">
    <property type="entry name" value="T2SS_GspF_dom"/>
</dbReference>